<dbReference type="SUPFAM" id="SSF82153">
    <property type="entry name" value="FAS1 domain"/>
    <property type="match status" value="2"/>
</dbReference>
<feature type="domain" description="FAS1" evidence="3">
    <location>
        <begin position="170"/>
        <end position="308"/>
    </location>
</feature>
<comment type="caution">
    <text evidence="4">The sequence shown here is derived from an EMBL/GenBank/DDBJ whole genome shotgun (WGS) entry which is preliminary data.</text>
</comment>
<dbReference type="Pfam" id="PF02469">
    <property type="entry name" value="Fasciclin"/>
    <property type="match status" value="2"/>
</dbReference>
<dbReference type="EMBL" id="JAWXYG010000009">
    <property type="protein sequence ID" value="KAK4263886.1"/>
    <property type="molecule type" value="Genomic_DNA"/>
</dbReference>
<evidence type="ECO:0000313" key="5">
    <source>
        <dbReference type="EMBL" id="KAK4263886.1"/>
    </source>
</evidence>
<keyword evidence="6" id="KW-1185">Reference proteome</keyword>
<feature type="domain" description="FAS1" evidence="3">
    <location>
        <begin position="28"/>
        <end position="149"/>
    </location>
</feature>
<dbReference type="SMART" id="SM00554">
    <property type="entry name" value="FAS1"/>
    <property type="match status" value="2"/>
</dbReference>
<dbReference type="PROSITE" id="PS50213">
    <property type="entry name" value="FAS1"/>
    <property type="match status" value="2"/>
</dbReference>
<dbReference type="AlphaFoldDB" id="A0AAE1J6L9"/>
<dbReference type="PANTHER" id="PTHR33985">
    <property type="entry name" value="OS02G0491300 PROTEIN-RELATED"/>
    <property type="match status" value="1"/>
</dbReference>
<proteinExistence type="inferred from homology"/>
<protein>
    <recommendedName>
        <fullName evidence="3">FAS1 domain-containing protein</fullName>
    </recommendedName>
</protein>
<evidence type="ECO:0000259" key="3">
    <source>
        <dbReference type="PROSITE" id="PS50213"/>
    </source>
</evidence>
<gene>
    <name evidence="4" type="ORF">QN277_029240</name>
    <name evidence="5" type="ORF">QN277_029243</name>
</gene>
<dbReference type="Proteomes" id="UP001293593">
    <property type="component" value="Unassembled WGS sequence"/>
</dbReference>
<dbReference type="EMBL" id="JAWXYG010000009">
    <property type="protein sequence ID" value="KAK4263883.1"/>
    <property type="molecule type" value="Genomic_DNA"/>
</dbReference>
<feature type="signal peptide" evidence="2">
    <location>
        <begin position="1"/>
        <end position="22"/>
    </location>
</feature>
<organism evidence="4 6">
    <name type="scientific">Acacia crassicarpa</name>
    <name type="common">northern wattle</name>
    <dbReference type="NCBI Taxonomy" id="499986"/>
    <lineage>
        <taxon>Eukaryota</taxon>
        <taxon>Viridiplantae</taxon>
        <taxon>Streptophyta</taxon>
        <taxon>Embryophyta</taxon>
        <taxon>Tracheophyta</taxon>
        <taxon>Spermatophyta</taxon>
        <taxon>Magnoliopsida</taxon>
        <taxon>eudicotyledons</taxon>
        <taxon>Gunneridae</taxon>
        <taxon>Pentapetalae</taxon>
        <taxon>rosids</taxon>
        <taxon>fabids</taxon>
        <taxon>Fabales</taxon>
        <taxon>Fabaceae</taxon>
        <taxon>Caesalpinioideae</taxon>
        <taxon>mimosoid clade</taxon>
        <taxon>Acacieae</taxon>
        <taxon>Acacia</taxon>
    </lineage>
</organism>
<accession>A0AAE1J6L9</accession>
<dbReference type="InterPro" id="IPR000782">
    <property type="entry name" value="FAS1_domain"/>
</dbReference>
<dbReference type="Gene3D" id="2.30.180.10">
    <property type="entry name" value="FAS1 domain"/>
    <property type="match status" value="2"/>
</dbReference>
<evidence type="ECO:0000256" key="2">
    <source>
        <dbReference type="SAM" id="SignalP"/>
    </source>
</evidence>
<feature type="chain" id="PRO_5042442869" description="FAS1 domain-containing protein" evidence="2">
    <location>
        <begin position="23"/>
        <end position="311"/>
    </location>
</feature>
<reference evidence="4" key="1">
    <citation type="submission" date="2023-10" db="EMBL/GenBank/DDBJ databases">
        <title>Chromosome-level genome of the transformable northern wattle, Acacia crassicarpa.</title>
        <authorList>
            <person name="Massaro I."/>
            <person name="Sinha N.R."/>
            <person name="Poethig S."/>
            <person name="Leichty A.R."/>
        </authorList>
    </citation>
    <scope>NUCLEOTIDE SEQUENCE</scope>
    <source>
        <strain evidence="4">Acra3RX</strain>
        <tissue evidence="4">Leaf</tissue>
    </source>
</reference>
<dbReference type="PANTHER" id="PTHR33985:SF34">
    <property type="entry name" value="FASCICLIN-LIKE ARABINOGALACTAN PROTEIN"/>
    <property type="match status" value="1"/>
</dbReference>
<evidence type="ECO:0000313" key="6">
    <source>
        <dbReference type="Proteomes" id="UP001293593"/>
    </source>
</evidence>
<keyword evidence="2" id="KW-0732">Signal</keyword>
<comment type="similarity">
    <text evidence="1">Belongs to the fasciclin-like AGP family.</text>
</comment>
<dbReference type="InterPro" id="IPR052806">
    <property type="entry name" value="Fasciclin-like_AGP"/>
</dbReference>
<name>A0AAE1J6L9_9FABA</name>
<sequence length="311" mass="33916">MAASVVLLLLLHTFSFFSFSFSLSHETVLNAADVLSDSGYTSMSLTLQVLYQTLLSQTPSLTVFAPSDSAFLESVQPSLDLLRFHFSPLPLPPQNLRLLPPGSEIPTMLNNHSLVVTDSHSEVSLNDIQIIGSSPIYEDGLFLIYGIDSFFDPTYQYSPASQRPSPNSLCGLKNQTMSSSDSFAQAIETLRSTGYSVTASFLGLQMNGISDEAAVTVFAPEDKMVKSLLRNFSEYPSFFLRHVVPCKLLWNDLADLNNVSKLPTILEGFSINVTSSGGVLMLNNGVSVVFPDMFDNDKLVVHGVSDVLVAH</sequence>
<evidence type="ECO:0000256" key="1">
    <source>
        <dbReference type="ARBA" id="ARBA00007843"/>
    </source>
</evidence>
<evidence type="ECO:0000313" key="4">
    <source>
        <dbReference type="EMBL" id="KAK4263883.1"/>
    </source>
</evidence>
<dbReference type="InterPro" id="IPR036378">
    <property type="entry name" value="FAS1_dom_sf"/>
</dbReference>